<keyword evidence="9" id="KW-1185">Reference proteome</keyword>
<dbReference type="GO" id="GO:0005886">
    <property type="term" value="C:plasma membrane"/>
    <property type="evidence" value="ECO:0007669"/>
    <property type="project" value="UniProtKB-SubCell"/>
</dbReference>
<evidence type="ECO:0000256" key="1">
    <source>
        <dbReference type="ARBA" id="ARBA00004651"/>
    </source>
</evidence>
<dbReference type="AlphaFoldDB" id="A0A974GUT3"/>
<dbReference type="EMBL" id="JACBNQ010000001">
    <property type="protein sequence ID" value="NYB72607.1"/>
    <property type="molecule type" value="Genomic_DNA"/>
</dbReference>
<dbReference type="Pfam" id="PF01313">
    <property type="entry name" value="Bac_export_3"/>
    <property type="match status" value="1"/>
</dbReference>
<keyword evidence="6 7" id="KW-0472">Membrane</keyword>
<comment type="similarity">
    <text evidence="2">Belongs to the FliQ/MopD/SpaQ family.</text>
</comment>
<evidence type="ECO:0000313" key="9">
    <source>
        <dbReference type="Proteomes" id="UP000611629"/>
    </source>
</evidence>
<accession>A0A974GUT3</accession>
<keyword evidence="8" id="KW-0969">Cilium</keyword>
<dbReference type="PANTHER" id="PTHR34040:SF2">
    <property type="entry name" value="FLAGELLAR BIOSYNTHETIC PROTEIN FLIQ"/>
    <property type="match status" value="1"/>
</dbReference>
<evidence type="ECO:0000256" key="6">
    <source>
        <dbReference type="ARBA" id="ARBA00023136"/>
    </source>
</evidence>
<keyword evidence="8" id="KW-0282">Flagellum</keyword>
<gene>
    <name evidence="8" type="primary">fliQ</name>
    <name evidence="8" type="ORF">HZF24_00470</name>
</gene>
<comment type="subcellular location">
    <subcellularLocation>
        <location evidence="1">Cell membrane</location>
        <topology evidence="1">Multi-pass membrane protein</topology>
    </subcellularLocation>
</comment>
<evidence type="ECO:0000313" key="8">
    <source>
        <dbReference type="EMBL" id="NYB72607.1"/>
    </source>
</evidence>
<dbReference type="Proteomes" id="UP000611629">
    <property type="component" value="Unassembled WGS sequence"/>
</dbReference>
<comment type="caution">
    <text evidence="8">The sequence shown here is derived from an EMBL/GenBank/DDBJ whole genome shotgun (WGS) entry which is preliminary data.</text>
</comment>
<reference evidence="8" key="1">
    <citation type="submission" date="2020-07" db="EMBL/GenBank/DDBJ databases">
        <title>Genomic analysis of a strain of Sedimentibacter Hydroxybenzoicus DSM7310.</title>
        <authorList>
            <person name="Ma S."/>
        </authorList>
    </citation>
    <scope>NUCLEOTIDE SEQUENCE</scope>
    <source>
        <strain evidence="8">DSM 7310</strain>
    </source>
</reference>
<dbReference type="PIRSF" id="PIRSF004669">
    <property type="entry name" value="FliQ"/>
    <property type="match status" value="1"/>
</dbReference>
<dbReference type="PANTHER" id="PTHR34040">
    <property type="entry name" value="FLAGELLAR BIOSYNTHETIC PROTEIN FLIQ"/>
    <property type="match status" value="1"/>
</dbReference>
<keyword evidence="4 7" id="KW-0812">Transmembrane</keyword>
<evidence type="ECO:0000256" key="4">
    <source>
        <dbReference type="ARBA" id="ARBA00022692"/>
    </source>
</evidence>
<organism evidence="8 9">
    <name type="scientific">Sedimentibacter hydroxybenzoicus DSM 7310</name>
    <dbReference type="NCBI Taxonomy" id="1123245"/>
    <lineage>
        <taxon>Bacteria</taxon>
        <taxon>Bacillati</taxon>
        <taxon>Bacillota</taxon>
        <taxon>Tissierellia</taxon>
        <taxon>Sedimentibacter</taxon>
    </lineage>
</organism>
<sequence length="88" mass="9657">MSISQVMQVMQAASATAIKIALPLLLLSLTIGLIIAIFQAATQIHEQTLTFVPKLLVTASVLIALGSWMMEVMADFTHYVFDLMLTLY</sequence>
<keyword evidence="3" id="KW-1003">Cell membrane</keyword>
<feature type="transmembrane region" description="Helical" evidence="7">
    <location>
        <begin position="51"/>
        <end position="70"/>
    </location>
</feature>
<protein>
    <submittedName>
        <fullName evidence="8">Flagellar type III secretion system protein FliQ</fullName>
    </submittedName>
</protein>
<dbReference type="GO" id="GO:0009306">
    <property type="term" value="P:protein secretion"/>
    <property type="evidence" value="ECO:0007669"/>
    <property type="project" value="InterPro"/>
</dbReference>
<keyword evidence="5 7" id="KW-1133">Transmembrane helix</keyword>
<evidence type="ECO:0000256" key="5">
    <source>
        <dbReference type="ARBA" id="ARBA00022989"/>
    </source>
</evidence>
<proteinExistence type="inferred from homology"/>
<keyword evidence="8" id="KW-0966">Cell projection</keyword>
<name>A0A974GUT3_SEDHY</name>
<evidence type="ECO:0000256" key="2">
    <source>
        <dbReference type="ARBA" id="ARBA00006156"/>
    </source>
</evidence>
<evidence type="ECO:0000256" key="7">
    <source>
        <dbReference type="SAM" id="Phobius"/>
    </source>
</evidence>
<dbReference type="RefSeq" id="WP_179236295.1">
    <property type="nucleotide sequence ID" value="NZ_JACBNQ010000001.1"/>
</dbReference>
<feature type="transmembrane region" description="Helical" evidence="7">
    <location>
        <begin position="20"/>
        <end position="39"/>
    </location>
</feature>
<dbReference type="InterPro" id="IPR002191">
    <property type="entry name" value="Bac_export_3"/>
</dbReference>
<evidence type="ECO:0000256" key="3">
    <source>
        <dbReference type="ARBA" id="ARBA00022475"/>
    </source>
</evidence>
<dbReference type="PRINTS" id="PR00952">
    <property type="entry name" value="TYPE3IMQPROT"/>
</dbReference>